<evidence type="ECO:0000313" key="1">
    <source>
        <dbReference type="EMBL" id="JAD80749.1"/>
    </source>
</evidence>
<reference evidence="1" key="2">
    <citation type="journal article" date="2015" name="Data Brief">
        <title>Shoot transcriptome of the giant reed, Arundo donax.</title>
        <authorList>
            <person name="Barrero R.A."/>
            <person name="Guerrero F.D."/>
            <person name="Moolhuijzen P."/>
            <person name="Goolsby J.A."/>
            <person name="Tidwell J."/>
            <person name="Bellgard S.E."/>
            <person name="Bellgard M.I."/>
        </authorList>
    </citation>
    <scope>NUCLEOTIDE SEQUENCE</scope>
    <source>
        <tissue evidence="1">Shoot tissue taken approximately 20 cm above the soil surface</tissue>
    </source>
</reference>
<proteinExistence type="predicted"/>
<dbReference type="EMBL" id="GBRH01217146">
    <property type="protein sequence ID" value="JAD80749.1"/>
    <property type="molecule type" value="Transcribed_RNA"/>
</dbReference>
<accession>A0A0A9CWQ0</accession>
<reference evidence="1" key="1">
    <citation type="submission" date="2014-09" db="EMBL/GenBank/DDBJ databases">
        <authorList>
            <person name="Magalhaes I.L.F."/>
            <person name="Oliveira U."/>
            <person name="Santos F.R."/>
            <person name="Vidigal T.H.D.A."/>
            <person name="Brescovit A.D."/>
            <person name="Santos A.J."/>
        </authorList>
    </citation>
    <scope>NUCLEOTIDE SEQUENCE</scope>
    <source>
        <tissue evidence="1">Shoot tissue taken approximately 20 cm above the soil surface</tissue>
    </source>
</reference>
<name>A0A0A9CWQ0_ARUDO</name>
<dbReference type="AlphaFoldDB" id="A0A0A9CWQ0"/>
<protein>
    <submittedName>
        <fullName evidence="1">Uncharacterized protein</fullName>
    </submittedName>
</protein>
<sequence length="62" mass="6740">MLRGSQGPSGRVSPLCRSLALCQHHCILALATLGPHRESFGLGAISNLLHCQMLSENRRCQL</sequence>
<organism evidence="1">
    <name type="scientific">Arundo donax</name>
    <name type="common">Giant reed</name>
    <name type="synonym">Donax arundinaceus</name>
    <dbReference type="NCBI Taxonomy" id="35708"/>
    <lineage>
        <taxon>Eukaryota</taxon>
        <taxon>Viridiplantae</taxon>
        <taxon>Streptophyta</taxon>
        <taxon>Embryophyta</taxon>
        <taxon>Tracheophyta</taxon>
        <taxon>Spermatophyta</taxon>
        <taxon>Magnoliopsida</taxon>
        <taxon>Liliopsida</taxon>
        <taxon>Poales</taxon>
        <taxon>Poaceae</taxon>
        <taxon>PACMAD clade</taxon>
        <taxon>Arundinoideae</taxon>
        <taxon>Arundineae</taxon>
        <taxon>Arundo</taxon>
    </lineage>
</organism>